<dbReference type="GO" id="GO:0019563">
    <property type="term" value="P:glycerol catabolic process"/>
    <property type="evidence" value="ECO:0007669"/>
    <property type="project" value="TreeGrafter"/>
</dbReference>
<evidence type="ECO:0000256" key="1">
    <source>
        <dbReference type="ARBA" id="ARBA00047974"/>
    </source>
</evidence>
<gene>
    <name evidence="4" type="ORF">MCOR_5151</name>
</gene>
<dbReference type="PANTHER" id="PTHR28629:SF4">
    <property type="entry name" value="TRIOKINASE_FMN CYCLASE"/>
    <property type="match status" value="1"/>
</dbReference>
<dbReference type="GO" id="GO:0004371">
    <property type="term" value="F:glycerone kinase activity"/>
    <property type="evidence" value="ECO:0007669"/>
    <property type="project" value="UniProtKB-EC"/>
</dbReference>
<dbReference type="Pfam" id="PF02733">
    <property type="entry name" value="Dak1"/>
    <property type="match status" value="1"/>
</dbReference>
<organism evidence="4 5">
    <name type="scientific">Mytilus coruscus</name>
    <name type="common">Sea mussel</name>
    <dbReference type="NCBI Taxonomy" id="42192"/>
    <lineage>
        <taxon>Eukaryota</taxon>
        <taxon>Metazoa</taxon>
        <taxon>Spiralia</taxon>
        <taxon>Lophotrochozoa</taxon>
        <taxon>Mollusca</taxon>
        <taxon>Bivalvia</taxon>
        <taxon>Autobranchia</taxon>
        <taxon>Pteriomorphia</taxon>
        <taxon>Mytilida</taxon>
        <taxon>Mytiloidea</taxon>
        <taxon>Mytilidae</taxon>
        <taxon>Mytilinae</taxon>
        <taxon>Mytilus</taxon>
    </lineage>
</organism>
<dbReference type="Proteomes" id="UP000507470">
    <property type="component" value="Unassembled WGS sequence"/>
</dbReference>
<keyword evidence="4" id="KW-0456">Lyase</keyword>
<dbReference type="PROSITE" id="PS51481">
    <property type="entry name" value="DHAK"/>
    <property type="match status" value="1"/>
</dbReference>
<sequence length="218" mass="23243">MSTACKKLVNTVERCVDECLEGLVAVNPGLRLVEGHRVVVRADIEDAIASGKVSLISGGGSGHEPAHAGFVGKGMLSGSVAGAVFTSPPPQSILACLRAVAKKNAAGCVMVVTNYTGDRLNFGLALERARHEHINVEMVIVGEDCAVTSSDKTAGKRGLVGTILVLKVGPCHEGNHPLVHAFYPLVHAFHPLQYCFKNLTNLPNRHTYELFLRRTPTD</sequence>
<dbReference type="PANTHER" id="PTHR28629">
    <property type="entry name" value="TRIOKINASE/FMN CYCLASE"/>
    <property type="match status" value="1"/>
</dbReference>
<dbReference type="SUPFAM" id="SSF82549">
    <property type="entry name" value="DAK1/DegV-like"/>
    <property type="match status" value="1"/>
</dbReference>
<reference evidence="4 5" key="1">
    <citation type="submission" date="2020-06" db="EMBL/GenBank/DDBJ databases">
        <authorList>
            <person name="Li R."/>
            <person name="Bekaert M."/>
        </authorList>
    </citation>
    <scope>NUCLEOTIDE SEQUENCE [LARGE SCALE GENOMIC DNA]</scope>
    <source>
        <strain evidence="5">wild</strain>
    </source>
</reference>
<evidence type="ECO:0000259" key="3">
    <source>
        <dbReference type="PROSITE" id="PS51481"/>
    </source>
</evidence>
<comment type="catalytic activity">
    <reaction evidence="1">
        <text>D-glyceraldehyde + ATP = D-glyceraldehyde 3-phosphate + ADP + H(+)</text>
        <dbReference type="Rhea" id="RHEA:13941"/>
        <dbReference type="ChEBI" id="CHEBI:15378"/>
        <dbReference type="ChEBI" id="CHEBI:17378"/>
        <dbReference type="ChEBI" id="CHEBI:30616"/>
        <dbReference type="ChEBI" id="CHEBI:59776"/>
        <dbReference type="ChEBI" id="CHEBI:456216"/>
        <dbReference type="EC" id="2.7.1.28"/>
    </reaction>
</comment>
<accession>A0A6J8AAI1</accession>
<keyword evidence="5" id="KW-1185">Reference proteome</keyword>
<dbReference type="EC" id="2.7.1.28" evidence="4"/>
<dbReference type="OrthoDB" id="1724672at2759"/>
<dbReference type="GO" id="GO:0034012">
    <property type="term" value="F:FAD-AMP lyase (cyclizing) activity"/>
    <property type="evidence" value="ECO:0007669"/>
    <property type="project" value="UniProtKB-EC"/>
</dbReference>
<keyword evidence="4" id="KW-0808">Transferase</keyword>
<name>A0A6J8AAI1_MYTCO</name>
<evidence type="ECO:0000256" key="2">
    <source>
        <dbReference type="ARBA" id="ARBA00048898"/>
    </source>
</evidence>
<comment type="catalytic activity">
    <reaction evidence="2">
        <text>dihydroxyacetone + ATP = dihydroxyacetone phosphate + ADP + H(+)</text>
        <dbReference type="Rhea" id="RHEA:15773"/>
        <dbReference type="ChEBI" id="CHEBI:15378"/>
        <dbReference type="ChEBI" id="CHEBI:16016"/>
        <dbReference type="ChEBI" id="CHEBI:30616"/>
        <dbReference type="ChEBI" id="CHEBI:57642"/>
        <dbReference type="ChEBI" id="CHEBI:456216"/>
        <dbReference type="EC" id="2.7.1.29"/>
    </reaction>
</comment>
<dbReference type="EC" id="2.7.1.29" evidence="4"/>
<dbReference type="InterPro" id="IPR050861">
    <property type="entry name" value="Dihydroxyacetone_Kinase"/>
</dbReference>
<dbReference type="FunFam" id="3.40.50.10440:FF:000001">
    <property type="entry name" value="Dihydroxyacetone kinase, DhaK subunit"/>
    <property type="match status" value="1"/>
</dbReference>
<feature type="domain" description="DhaK" evidence="3">
    <location>
        <begin position="11"/>
        <end position="218"/>
    </location>
</feature>
<proteinExistence type="predicted"/>
<dbReference type="GO" id="GO:0005829">
    <property type="term" value="C:cytosol"/>
    <property type="evidence" value="ECO:0007669"/>
    <property type="project" value="TreeGrafter"/>
</dbReference>
<dbReference type="Gene3D" id="3.40.50.10440">
    <property type="entry name" value="Dihydroxyacetone kinase, domain 1"/>
    <property type="match status" value="1"/>
</dbReference>
<dbReference type="EC" id="4.6.1.15" evidence="4"/>
<dbReference type="InterPro" id="IPR004006">
    <property type="entry name" value="DhaK_dom"/>
</dbReference>
<evidence type="ECO:0000313" key="4">
    <source>
        <dbReference type="EMBL" id="CAC5363911.1"/>
    </source>
</evidence>
<dbReference type="AlphaFoldDB" id="A0A6J8AAI1"/>
<dbReference type="GO" id="GO:0050354">
    <property type="term" value="F:triokinase activity"/>
    <property type="evidence" value="ECO:0007669"/>
    <property type="project" value="UniProtKB-EC"/>
</dbReference>
<dbReference type="EMBL" id="CACVKT020000927">
    <property type="protein sequence ID" value="CAC5363911.1"/>
    <property type="molecule type" value="Genomic_DNA"/>
</dbReference>
<protein>
    <submittedName>
        <fullName evidence="4">DAK</fullName>
        <ecNumber evidence="4">2.7.1.28</ecNumber>
        <ecNumber evidence="4">2.7.1.29</ecNumber>
        <ecNumber evidence="4">4.6.1.15</ecNumber>
    </submittedName>
</protein>
<evidence type="ECO:0000313" key="5">
    <source>
        <dbReference type="Proteomes" id="UP000507470"/>
    </source>
</evidence>